<protein>
    <submittedName>
        <fullName evidence="8">Putative acetyltransferase (GNAT-family protein)</fullName>
    </submittedName>
</protein>
<dbReference type="PROSITE" id="PS51186">
    <property type="entry name" value="GNAT"/>
    <property type="match status" value="1"/>
</dbReference>
<organism evidence="8 9">
    <name type="scientific">Thalassolituus oleivorans MIL-1</name>
    <dbReference type="NCBI Taxonomy" id="1298593"/>
    <lineage>
        <taxon>Bacteria</taxon>
        <taxon>Pseudomonadati</taxon>
        <taxon>Pseudomonadota</taxon>
        <taxon>Gammaproteobacteria</taxon>
        <taxon>Oceanospirillales</taxon>
        <taxon>Oceanospirillaceae</taxon>
        <taxon>Thalassolituus</taxon>
    </lineage>
</organism>
<evidence type="ECO:0000256" key="2">
    <source>
        <dbReference type="ARBA" id="ARBA00022491"/>
    </source>
</evidence>
<dbReference type="PANTHER" id="PTHR36449:SF1">
    <property type="entry name" value="ACETYLTRANSFERASE"/>
    <property type="match status" value="1"/>
</dbReference>
<keyword evidence="9" id="KW-1185">Reference proteome</keyword>
<dbReference type="SUPFAM" id="SSF55729">
    <property type="entry name" value="Acyl-CoA N-acyltransferases (Nat)"/>
    <property type="match status" value="1"/>
</dbReference>
<comment type="catalytic activity">
    <reaction evidence="6">
        <text>glycyl-tRNA(Gly) + acetyl-CoA = N-acetylglycyl-tRNA(Gly) + CoA + H(+)</text>
        <dbReference type="Rhea" id="RHEA:81867"/>
        <dbReference type="Rhea" id="RHEA-COMP:9683"/>
        <dbReference type="Rhea" id="RHEA-COMP:19766"/>
        <dbReference type="ChEBI" id="CHEBI:15378"/>
        <dbReference type="ChEBI" id="CHEBI:57287"/>
        <dbReference type="ChEBI" id="CHEBI:57288"/>
        <dbReference type="ChEBI" id="CHEBI:78522"/>
        <dbReference type="ChEBI" id="CHEBI:232036"/>
    </reaction>
</comment>
<evidence type="ECO:0000313" key="9">
    <source>
        <dbReference type="Proteomes" id="UP000011866"/>
    </source>
</evidence>
<dbReference type="InterPro" id="IPR016181">
    <property type="entry name" value="Acyl_CoA_acyltransferase"/>
</dbReference>
<feature type="domain" description="N-acetyltransferase" evidence="7">
    <location>
        <begin position="4"/>
        <end position="163"/>
    </location>
</feature>
<proteinExistence type="inferred from homology"/>
<keyword evidence="4 8" id="KW-0808">Transferase</keyword>
<dbReference type="eggNOG" id="COG3153">
    <property type="taxonomic scope" value="Bacteria"/>
</dbReference>
<keyword evidence="2" id="KW-0678">Repressor</keyword>
<comment type="similarity">
    <text evidence="1">Belongs to the acetyltransferase family. GNAT subfamily.</text>
</comment>
<gene>
    <name evidence="8" type="ORF">TOL_1280</name>
</gene>
<accession>M5DQB6</accession>
<evidence type="ECO:0000256" key="1">
    <source>
        <dbReference type="ARBA" id="ARBA00009342"/>
    </source>
</evidence>
<dbReference type="KEGG" id="tol:TOL_1280"/>
<evidence type="ECO:0000256" key="6">
    <source>
        <dbReference type="ARBA" id="ARBA00049880"/>
    </source>
</evidence>
<dbReference type="HOGENOM" id="CLU_101288_3_1_6"/>
<dbReference type="InterPro" id="IPR000182">
    <property type="entry name" value="GNAT_dom"/>
</dbReference>
<name>M5DQB6_9GAMM</name>
<dbReference type="EMBL" id="HF680312">
    <property type="protein sequence ID" value="CCU71708.1"/>
    <property type="molecule type" value="Genomic_DNA"/>
</dbReference>
<dbReference type="Pfam" id="PF13508">
    <property type="entry name" value="Acetyltransf_7"/>
    <property type="match status" value="1"/>
</dbReference>
<dbReference type="GeneID" id="79176189"/>
<evidence type="ECO:0000256" key="3">
    <source>
        <dbReference type="ARBA" id="ARBA00022649"/>
    </source>
</evidence>
<dbReference type="Gene3D" id="3.40.630.30">
    <property type="match status" value="1"/>
</dbReference>
<sequence length="163" mass="18092">MSVLIIERLKADHNKSAFSCGNAALNNYIRRQAKQDETRNVARVYVATNQDTPNEIIGFYTLSNLAIDLSTLPLHLLKKLPKHPLPAVLLGRLAVVDNHQGEGVGALLLADAIKRVLEVSQHVGVYAVVVDAIDDQAARFYQHFGFKKLATDHNRWFLPLSAL</sequence>
<dbReference type="GO" id="GO:0016747">
    <property type="term" value="F:acyltransferase activity, transferring groups other than amino-acyl groups"/>
    <property type="evidence" value="ECO:0007669"/>
    <property type="project" value="InterPro"/>
</dbReference>
<evidence type="ECO:0000259" key="7">
    <source>
        <dbReference type="PROSITE" id="PS51186"/>
    </source>
</evidence>
<keyword evidence="3" id="KW-1277">Toxin-antitoxin system</keyword>
<dbReference type="Proteomes" id="UP000011866">
    <property type="component" value="Chromosome"/>
</dbReference>
<dbReference type="RefSeq" id="WP_015486445.1">
    <property type="nucleotide sequence ID" value="NC_020888.1"/>
</dbReference>
<dbReference type="AlphaFoldDB" id="M5DQB6"/>
<evidence type="ECO:0000313" key="8">
    <source>
        <dbReference type="EMBL" id="CCU71708.1"/>
    </source>
</evidence>
<keyword evidence="5" id="KW-0012">Acyltransferase</keyword>
<evidence type="ECO:0000256" key="4">
    <source>
        <dbReference type="ARBA" id="ARBA00022679"/>
    </source>
</evidence>
<evidence type="ECO:0000256" key="5">
    <source>
        <dbReference type="ARBA" id="ARBA00023315"/>
    </source>
</evidence>
<reference evidence="8 9" key="1">
    <citation type="journal article" date="2013" name="Genome Announc.">
        <title>Genome Sequence of Thalassolituus oleivorans MIL-1 (DSM 14913T).</title>
        <authorList>
            <person name="Golyshin P.N."/>
            <person name="Werner J."/>
            <person name="Chernikova T.N."/>
            <person name="Tran H."/>
            <person name="Ferrer M."/>
            <person name="Yakimov M.M."/>
            <person name="Teeling H."/>
            <person name="Golyshina O.V."/>
        </authorList>
    </citation>
    <scope>NUCLEOTIDE SEQUENCE [LARGE SCALE GENOMIC DNA]</scope>
    <source>
        <strain evidence="8 9">MIL-1</strain>
    </source>
</reference>
<dbReference type="PANTHER" id="PTHR36449">
    <property type="entry name" value="ACETYLTRANSFERASE-RELATED"/>
    <property type="match status" value="1"/>
</dbReference>